<evidence type="ECO:0000313" key="3">
    <source>
        <dbReference type="Proteomes" id="UP000317496"/>
    </source>
</evidence>
<dbReference type="NCBIfam" id="TIGR01444">
    <property type="entry name" value="fkbM_fam"/>
    <property type="match status" value="1"/>
</dbReference>
<dbReference type="InterPro" id="IPR029063">
    <property type="entry name" value="SAM-dependent_MTases_sf"/>
</dbReference>
<dbReference type="InterPro" id="IPR011990">
    <property type="entry name" value="TPR-like_helical_dom_sf"/>
</dbReference>
<dbReference type="AlphaFoldDB" id="A0A516H639"/>
<keyword evidence="3" id="KW-1185">Reference proteome</keyword>
<proteinExistence type="predicted"/>
<dbReference type="Gene3D" id="1.25.40.10">
    <property type="entry name" value="Tetratricopeptide repeat domain"/>
    <property type="match status" value="1"/>
</dbReference>
<name>A0A516H639_9PROT</name>
<feature type="domain" description="Methyltransferase FkbM" evidence="1">
    <location>
        <begin position="29"/>
        <end position="217"/>
    </location>
</feature>
<dbReference type="EMBL" id="CP041636">
    <property type="protein sequence ID" value="QDO99253.1"/>
    <property type="molecule type" value="Genomic_DNA"/>
</dbReference>
<dbReference type="Proteomes" id="UP000317496">
    <property type="component" value="Chromosome"/>
</dbReference>
<keyword evidence="2" id="KW-0808">Transferase</keyword>
<dbReference type="GO" id="GO:0032259">
    <property type="term" value="P:methylation"/>
    <property type="evidence" value="ECO:0007669"/>
    <property type="project" value="UniProtKB-KW"/>
</dbReference>
<dbReference type="OrthoDB" id="5679686at2"/>
<accession>A0A516H639</accession>
<gene>
    <name evidence="2" type="ORF">FNB15_19110</name>
</gene>
<dbReference type="SUPFAM" id="SSF53335">
    <property type="entry name" value="S-adenosyl-L-methionine-dependent methyltransferases"/>
    <property type="match status" value="1"/>
</dbReference>
<protein>
    <submittedName>
        <fullName evidence="2">FkbM family methyltransferase</fullName>
    </submittedName>
</protein>
<evidence type="ECO:0000259" key="1">
    <source>
        <dbReference type="Pfam" id="PF05050"/>
    </source>
</evidence>
<evidence type="ECO:0000313" key="2">
    <source>
        <dbReference type="EMBL" id="QDO99253.1"/>
    </source>
</evidence>
<dbReference type="GO" id="GO:0008168">
    <property type="term" value="F:methyltransferase activity"/>
    <property type="evidence" value="ECO:0007669"/>
    <property type="project" value="UniProtKB-KW"/>
</dbReference>
<dbReference type="Pfam" id="PF05050">
    <property type="entry name" value="Methyltransf_21"/>
    <property type="match status" value="1"/>
</dbReference>
<dbReference type="Gene3D" id="3.40.50.150">
    <property type="entry name" value="Vaccinia Virus protein VP39"/>
    <property type="match status" value="1"/>
</dbReference>
<dbReference type="SUPFAM" id="SSF48452">
    <property type="entry name" value="TPR-like"/>
    <property type="match status" value="2"/>
</dbReference>
<organism evidence="2 3">
    <name type="scientific">Ferrovibrio terrae</name>
    <dbReference type="NCBI Taxonomy" id="2594003"/>
    <lineage>
        <taxon>Bacteria</taxon>
        <taxon>Pseudomonadati</taxon>
        <taxon>Pseudomonadota</taxon>
        <taxon>Alphaproteobacteria</taxon>
        <taxon>Rhodospirillales</taxon>
        <taxon>Rhodospirillaceae</taxon>
        <taxon>Ferrovibrio</taxon>
    </lineage>
</organism>
<dbReference type="KEGG" id="fer:FNB15_19110"/>
<sequence length="782" mass="86897">MPAATQHALTFDQAVEGYLRAHGQLSFLQIGGYDGVSYDPLRQHILKGHLTGVIVEPVPMHFEKLQALYAGSDLIKVENCAVDRDEGERTMWFFSRDAIARGTIGQVFGGITSFLLPNLLEKGGTLGGLYSDANRAILNSLVESITVPCHTYDTVIARHGLKRIDLLQIDTEGYDYELLKAFDFARHRPAIVHYECQHLQPTDAQAAEELLRGHGYVLNSNGYDTLALRGILIENRDTPNAEILVGIATELLNEGRTAQAGEIYNYVLQVEPDHFIANVNAALVASRQAQHADALRLIGRATRLAPAGFQLTPFVSTICVEASVAFNERLMANDLAAAEPIIEALALLRPDEYQSTALVLARYRGNAGRILHHATQLLQRNPESWSAHAALSDVATARGDVAGWLEHNARVVLLRQRTADGDEWMFSGEAFHVASDILVHPEVPHLLPLVDEVRAAVAAQPQSFSKEDDRSNDRFLRLCLDSAATAILTETLPDRPPPPLTFADSAGAKLSFDKMRQKIRAGAAKLTFLAAADEVYLRRYGRSYLDALLQRCDVDCAIILCMVGDPKKLKSVIAEIGIRDPRLFYMVDTFDPVHAVSYYTPEGCLTDCARAYYQSARFLVLESLLRDLEMPLMVSDIDILLQGSVAGLLERHAEAEVVLNRNESVVSFGSYFTANLVLIKPGPTGQQFAAMLRHFLEVRLKRDHIEQFVDQIALVFAHYHCRRRALDRIGFFHDTEINNVMLNKTNMGEKAMDLARKFVFFAYYGSQGESAEKLMNRIAGRI</sequence>
<dbReference type="RefSeq" id="WP_144258249.1">
    <property type="nucleotide sequence ID" value="NZ_CP041636.1"/>
</dbReference>
<reference evidence="2 3" key="1">
    <citation type="submission" date="2019-07" db="EMBL/GenBank/DDBJ databases">
        <title>Genome sequencing for Ferrovibrio sp. K5.</title>
        <authorList>
            <person name="Park S.-J."/>
        </authorList>
    </citation>
    <scope>NUCLEOTIDE SEQUENCE [LARGE SCALE GENOMIC DNA]</scope>
    <source>
        <strain evidence="2 3">K5</strain>
    </source>
</reference>
<dbReference type="InterPro" id="IPR006342">
    <property type="entry name" value="FkbM_mtfrase"/>
</dbReference>
<keyword evidence="2" id="KW-0489">Methyltransferase</keyword>